<dbReference type="EMBL" id="KB405057">
    <property type="protein sequence ID" value="EMF57256.1"/>
    <property type="molecule type" value="Genomic_DNA"/>
</dbReference>
<evidence type="ECO:0000313" key="1">
    <source>
        <dbReference type="EMBL" id="EMF57256.1"/>
    </source>
</evidence>
<sequence>MPMFFHESRSFAALNSQLFDFIHTSSAALWNLRWQVQGYVSVSPQATKQDLSDRFTSGSGIPANNLRGTCIDTAWEDQLGQFAQIVATNLIAMYESWAEELMLKFGNKNLVKQVQFPSKGTYGRTQAGVRDALATARATTSSDMQRAFHPVYAAQQKYSLSHLDALLALYRYHKEVRNAVMHGGGKANPITEEAWKHAATLTAADIGSRTSPLTSKVTDGQKVTSDLREAIQLSDVLLRLVRTIDAELCVTGIAEQEFVTGWRANQSSRQLRDLPADAARREKRLKVLSRKAGYMTPADTAAVHQIGIRAGLL</sequence>
<evidence type="ECO:0000313" key="2">
    <source>
        <dbReference type="Proteomes" id="UP000030760"/>
    </source>
</evidence>
<proteinExistence type="predicted"/>
<accession>M3ELH0</accession>
<gene>
    <name evidence="1" type="ORF">SBD_1418</name>
</gene>
<organism evidence="1 2">
    <name type="scientific">Streptomyces bottropensis ATCC 25435</name>
    <dbReference type="NCBI Taxonomy" id="1054862"/>
    <lineage>
        <taxon>Bacteria</taxon>
        <taxon>Bacillati</taxon>
        <taxon>Actinomycetota</taxon>
        <taxon>Actinomycetes</taxon>
        <taxon>Kitasatosporales</taxon>
        <taxon>Streptomycetaceae</taxon>
        <taxon>Streptomyces</taxon>
    </lineage>
</organism>
<dbReference type="AlphaFoldDB" id="M3ELH0"/>
<reference evidence="2" key="1">
    <citation type="journal article" date="2013" name="Genome Announc.">
        <title>Draft Genome Sequence of Streptomyces bottropensis ATCC 25435, a Bottromycin-Producing Actinomycete.</title>
        <authorList>
            <person name="Zhang H."/>
            <person name="Zhou W."/>
            <person name="Zhuang Y."/>
            <person name="Liang X."/>
            <person name="Liu T."/>
        </authorList>
    </citation>
    <scope>NUCLEOTIDE SEQUENCE [LARGE SCALE GENOMIC DNA]</scope>
    <source>
        <strain evidence="2">ATCC 25435</strain>
    </source>
</reference>
<dbReference type="Proteomes" id="UP000030760">
    <property type="component" value="Unassembled WGS sequence"/>
</dbReference>
<name>M3ELH0_9ACTN</name>
<protein>
    <submittedName>
        <fullName evidence="1">Uncharacterized protein</fullName>
    </submittedName>
</protein>